<sequence>MVFLLRRTPILVAELVPLCGTQTVLTANCGAPARINFINISYGAFILLVKGNFWLILEKYLLYLNKT</sequence>
<dbReference type="Proteomes" id="UP000178264">
    <property type="component" value="Unassembled WGS sequence"/>
</dbReference>
<dbReference type="AlphaFoldDB" id="A0A1F7VCU0"/>
<organism evidence="2 3">
    <name type="scientific">Candidatus Uhrbacteria bacterium RIFCSPLOWO2_02_FULL_49_11</name>
    <dbReference type="NCBI Taxonomy" id="1802409"/>
    <lineage>
        <taxon>Bacteria</taxon>
        <taxon>Candidatus Uhriibacteriota</taxon>
    </lineage>
</organism>
<accession>A0A1F7VCU0</accession>
<comment type="caution">
    <text evidence="2">The sequence shown here is derived from an EMBL/GenBank/DDBJ whole genome shotgun (WGS) entry which is preliminary data.</text>
</comment>
<evidence type="ECO:0000256" key="1">
    <source>
        <dbReference type="SAM" id="Phobius"/>
    </source>
</evidence>
<name>A0A1F7VCU0_9BACT</name>
<dbReference type="EMBL" id="MGER01000036">
    <property type="protein sequence ID" value="OGL88346.1"/>
    <property type="molecule type" value="Genomic_DNA"/>
</dbReference>
<evidence type="ECO:0000313" key="3">
    <source>
        <dbReference type="Proteomes" id="UP000178264"/>
    </source>
</evidence>
<keyword evidence="1" id="KW-1133">Transmembrane helix</keyword>
<evidence type="ECO:0000313" key="2">
    <source>
        <dbReference type="EMBL" id="OGL88346.1"/>
    </source>
</evidence>
<gene>
    <name evidence="2" type="ORF">A3I42_02705</name>
</gene>
<keyword evidence="1" id="KW-0472">Membrane</keyword>
<feature type="transmembrane region" description="Helical" evidence="1">
    <location>
        <begin position="36"/>
        <end position="57"/>
    </location>
</feature>
<proteinExistence type="predicted"/>
<reference evidence="2 3" key="1">
    <citation type="journal article" date="2016" name="Nat. Commun.">
        <title>Thousands of microbial genomes shed light on interconnected biogeochemical processes in an aquifer system.</title>
        <authorList>
            <person name="Anantharaman K."/>
            <person name="Brown C.T."/>
            <person name="Hug L.A."/>
            <person name="Sharon I."/>
            <person name="Castelle C.J."/>
            <person name="Probst A.J."/>
            <person name="Thomas B.C."/>
            <person name="Singh A."/>
            <person name="Wilkins M.J."/>
            <person name="Karaoz U."/>
            <person name="Brodie E.L."/>
            <person name="Williams K.H."/>
            <person name="Hubbard S.S."/>
            <person name="Banfield J.F."/>
        </authorList>
    </citation>
    <scope>NUCLEOTIDE SEQUENCE [LARGE SCALE GENOMIC DNA]</scope>
</reference>
<keyword evidence="1" id="KW-0812">Transmembrane</keyword>
<protein>
    <submittedName>
        <fullName evidence="2">Uncharacterized protein</fullName>
    </submittedName>
</protein>